<reference evidence="1 2" key="1">
    <citation type="journal article" date="2020" name="Cell">
        <title>Large-Scale Comparative Analyses of Tick Genomes Elucidate Their Genetic Diversity and Vector Capacities.</title>
        <authorList>
            <consortium name="Tick Genome and Microbiome Consortium (TIGMIC)"/>
            <person name="Jia N."/>
            <person name="Wang J."/>
            <person name="Shi W."/>
            <person name="Du L."/>
            <person name="Sun Y."/>
            <person name="Zhan W."/>
            <person name="Jiang J.F."/>
            <person name="Wang Q."/>
            <person name="Zhang B."/>
            <person name="Ji P."/>
            <person name="Bell-Sakyi L."/>
            <person name="Cui X.M."/>
            <person name="Yuan T.T."/>
            <person name="Jiang B.G."/>
            <person name="Yang W.F."/>
            <person name="Lam T.T."/>
            <person name="Chang Q.C."/>
            <person name="Ding S.J."/>
            <person name="Wang X.J."/>
            <person name="Zhu J.G."/>
            <person name="Ruan X.D."/>
            <person name="Zhao L."/>
            <person name="Wei J.T."/>
            <person name="Ye R.Z."/>
            <person name="Que T.C."/>
            <person name="Du C.H."/>
            <person name="Zhou Y.H."/>
            <person name="Cheng J.X."/>
            <person name="Dai P.F."/>
            <person name="Guo W.B."/>
            <person name="Han X.H."/>
            <person name="Huang E.J."/>
            <person name="Li L.F."/>
            <person name="Wei W."/>
            <person name="Gao Y.C."/>
            <person name="Liu J.Z."/>
            <person name="Shao H.Z."/>
            <person name="Wang X."/>
            <person name="Wang C.C."/>
            <person name="Yang T.C."/>
            <person name="Huo Q.B."/>
            <person name="Li W."/>
            <person name="Chen H.Y."/>
            <person name="Chen S.E."/>
            <person name="Zhou L.G."/>
            <person name="Ni X.B."/>
            <person name="Tian J.H."/>
            <person name="Sheng Y."/>
            <person name="Liu T."/>
            <person name="Pan Y.S."/>
            <person name="Xia L.Y."/>
            <person name="Li J."/>
            <person name="Zhao F."/>
            <person name="Cao W.C."/>
        </authorList>
    </citation>
    <scope>NUCLEOTIDE SEQUENCE [LARGE SCALE GENOMIC DNA]</scope>
    <source>
        <strain evidence="1">Iper-2018</strain>
    </source>
</reference>
<sequence>MEMPSSLVAAMAEPLPPDDEELASVPGSISDDNEGAFQDVVRGTKRRCPSQGSGFSEKTIITKTEPTVGLVVLFTPVDGDVRIDSINSVCLTSTLETLVPSCVIEVLALRICDRALYGSVVELPGFCTAVCEENLEEMGGNAAPANEFELPFSVLTPTERDMVVRTQNSGLALYEGAPDLPPAPRSPPQSDSG</sequence>
<evidence type="ECO:0000313" key="2">
    <source>
        <dbReference type="Proteomes" id="UP000805193"/>
    </source>
</evidence>
<organism evidence="1 2">
    <name type="scientific">Ixodes persulcatus</name>
    <name type="common">Taiga tick</name>
    <dbReference type="NCBI Taxonomy" id="34615"/>
    <lineage>
        <taxon>Eukaryota</taxon>
        <taxon>Metazoa</taxon>
        <taxon>Ecdysozoa</taxon>
        <taxon>Arthropoda</taxon>
        <taxon>Chelicerata</taxon>
        <taxon>Arachnida</taxon>
        <taxon>Acari</taxon>
        <taxon>Parasitiformes</taxon>
        <taxon>Ixodida</taxon>
        <taxon>Ixodoidea</taxon>
        <taxon>Ixodidae</taxon>
        <taxon>Ixodinae</taxon>
        <taxon>Ixodes</taxon>
    </lineage>
</organism>
<evidence type="ECO:0000313" key="1">
    <source>
        <dbReference type="EMBL" id="KAG0421113.1"/>
    </source>
</evidence>
<dbReference type="EMBL" id="JABSTQ010010417">
    <property type="protein sequence ID" value="KAG0421113.1"/>
    <property type="molecule type" value="Genomic_DNA"/>
</dbReference>
<gene>
    <name evidence="1" type="ORF">HPB47_002990</name>
</gene>
<protein>
    <submittedName>
        <fullName evidence="1">Uncharacterized protein</fullName>
    </submittedName>
</protein>
<comment type="caution">
    <text evidence="1">The sequence shown here is derived from an EMBL/GenBank/DDBJ whole genome shotgun (WGS) entry which is preliminary data.</text>
</comment>
<accession>A0AC60PJQ6</accession>
<dbReference type="Proteomes" id="UP000805193">
    <property type="component" value="Unassembled WGS sequence"/>
</dbReference>
<name>A0AC60PJQ6_IXOPE</name>
<proteinExistence type="predicted"/>
<keyword evidence="2" id="KW-1185">Reference proteome</keyword>